<dbReference type="STRING" id="37360.A0A0G4J0X0"/>
<keyword evidence="10" id="KW-0496">Mitochondrion</keyword>
<dbReference type="InterPro" id="IPR011011">
    <property type="entry name" value="Znf_FYVE_PHD"/>
</dbReference>
<dbReference type="SUPFAM" id="SSF52540">
    <property type="entry name" value="P-loop containing nucleoside triphosphate hydrolases"/>
    <property type="match status" value="1"/>
</dbReference>
<dbReference type="GO" id="GO:0005524">
    <property type="term" value="F:ATP binding"/>
    <property type="evidence" value="ECO:0007669"/>
    <property type="project" value="UniProtKB-KW"/>
</dbReference>
<sequence>MARSKKTSSLRAVPAVHSDGRRCQTPSRRSTRRDDDESPTKRARRDPSTPPATPANAIDSAWASLLASTYAHAGAAAALPSTSIENDDVCVVCHEPGVLYPCGSCLQAICADCVPDRAAIGEAVDQWHCPDSGLTCSDRIAKLTVADADADDAGDGDGPAVSDDRRRSMSTAKSGSSAKIGTLHLRVGDDVVMRPSAVPGPIRTRLWGTPPSTTDEDGPFLARVVLFVAKGNLAQVHFFVRPRQTRCDPTAMFDNELLLTTTRYDVPLHAIVGRAPIPIRVGAEGERRKATKKGRRTNKAFSAYLLRHRYDIVHRVRRPLLESDAGAGHAMEVVDVQRAEADVSDAIGRMQLSSAPTSLPCRDLEFAEIQQFITDAVRVGGYGAGLYVSGQPGTGKTATVRRVIDTLSRTLPFRPVEINALKLQSPVHVYSALWSAIGASKRNVSPGRALLNLQEYFSPASVKGRRKKKAPVVVVVLDEFDYLIQGKQNRVVYNLFGLPSTPSAGLVIIAIANRIDLPERLESRVFSRLGFQRLNFEAYTKDQIMEIIVSRLRSVSDLDVTNDAVSLCAATVAGTCGDVRQALRLMESAVELAQADGTGTTLTFSHVVAARKLLEDTVAVQLIRMASYHELVVLCAVVQDLHQTGLYVADYDSVVRRHGRIATQQGRQELARADLHRIIDGLADANVIRLVDRRGRPRPGIELAVSEPDIVFAVRGSPYDKDLSALFDTTSR</sequence>
<evidence type="ECO:0000259" key="8">
    <source>
        <dbReference type="SMART" id="SM00382"/>
    </source>
</evidence>
<comment type="function">
    <text evidence="6">Component of the origin recognition complex (ORC) that binds origins of replication. DNA-binding is ATP-dependent, however specific DNA sequences that define origins of replication have not been identified so far. ORC is required to assemble the pre-replication complex necessary to initiate DNA replication.</text>
</comment>
<dbReference type="SMART" id="SM00382">
    <property type="entry name" value="AAA"/>
    <property type="match status" value="1"/>
</dbReference>
<evidence type="ECO:0000313" key="12">
    <source>
        <dbReference type="Proteomes" id="UP000290189"/>
    </source>
</evidence>
<keyword evidence="6" id="KW-0547">Nucleotide-binding</keyword>
<dbReference type="Pfam" id="PF22606">
    <property type="entry name" value="Cdc6-ORC-like_ATPase_lid"/>
    <property type="match status" value="1"/>
</dbReference>
<dbReference type="EMBL" id="CDSF01000106">
    <property type="protein sequence ID" value="CEP01004.1"/>
    <property type="molecule type" value="Genomic_DNA"/>
</dbReference>
<dbReference type="Gene3D" id="1.10.8.60">
    <property type="match status" value="1"/>
</dbReference>
<evidence type="ECO:0000256" key="3">
    <source>
        <dbReference type="ARBA" id="ARBA00022705"/>
    </source>
</evidence>
<evidence type="ECO:0000256" key="7">
    <source>
        <dbReference type="SAM" id="MobiDB-lite"/>
    </source>
</evidence>
<dbReference type="SUPFAM" id="SSF57903">
    <property type="entry name" value="FYVE/PHD zinc finger"/>
    <property type="match status" value="1"/>
</dbReference>
<accession>A0A0G4J0X0</accession>
<dbReference type="CDD" id="cd00009">
    <property type="entry name" value="AAA"/>
    <property type="match status" value="1"/>
</dbReference>
<reference evidence="10 12" key="2">
    <citation type="submission" date="2018-03" db="EMBL/GenBank/DDBJ databases">
        <authorList>
            <person name="Fogelqvist J."/>
        </authorList>
    </citation>
    <scope>NUCLEOTIDE SEQUENCE [LARGE SCALE GENOMIC DNA]</scope>
</reference>
<dbReference type="InterPro" id="IPR003593">
    <property type="entry name" value="AAA+_ATPase"/>
</dbReference>
<evidence type="ECO:0000313" key="11">
    <source>
        <dbReference type="Proteomes" id="UP000039324"/>
    </source>
</evidence>
<protein>
    <recommendedName>
        <fullName evidence="6">Origin recognition complex subunit 1</fullName>
    </recommendedName>
</protein>
<keyword evidence="4 6" id="KW-0238">DNA-binding</keyword>
<dbReference type="InterPro" id="IPR003959">
    <property type="entry name" value="ATPase_AAA_core"/>
</dbReference>
<organism evidence="9 11">
    <name type="scientific">Plasmodiophora brassicae</name>
    <name type="common">Clubroot disease agent</name>
    <dbReference type="NCBI Taxonomy" id="37360"/>
    <lineage>
        <taxon>Eukaryota</taxon>
        <taxon>Sar</taxon>
        <taxon>Rhizaria</taxon>
        <taxon>Endomyxa</taxon>
        <taxon>Phytomyxea</taxon>
        <taxon>Plasmodiophorida</taxon>
        <taxon>Plasmodiophoridae</taxon>
        <taxon>Plasmodiophora</taxon>
    </lineage>
</organism>
<comment type="similarity">
    <text evidence="2 6">Belongs to the ORC1 family.</text>
</comment>
<keyword evidence="11" id="KW-1185">Reference proteome</keyword>
<keyword evidence="5 6" id="KW-0539">Nucleus</keyword>
<dbReference type="EMBL" id="OVEO01000004">
    <property type="protein sequence ID" value="SPQ95285.1"/>
    <property type="molecule type" value="Genomic_DNA"/>
</dbReference>
<dbReference type="GO" id="GO:0005664">
    <property type="term" value="C:nuclear origin of replication recognition complex"/>
    <property type="evidence" value="ECO:0007669"/>
    <property type="project" value="TreeGrafter"/>
</dbReference>
<evidence type="ECO:0000313" key="9">
    <source>
        <dbReference type="EMBL" id="CEP01004.1"/>
    </source>
</evidence>
<dbReference type="GO" id="GO:0003688">
    <property type="term" value="F:DNA replication origin binding"/>
    <property type="evidence" value="ECO:0007669"/>
    <property type="project" value="TreeGrafter"/>
</dbReference>
<evidence type="ECO:0000256" key="4">
    <source>
        <dbReference type="ARBA" id="ARBA00023125"/>
    </source>
</evidence>
<dbReference type="GO" id="GO:0033314">
    <property type="term" value="P:mitotic DNA replication checkpoint signaling"/>
    <property type="evidence" value="ECO:0007669"/>
    <property type="project" value="TreeGrafter"/>
</dbReference>
<gene>
    <name evidence="9" type="ORF">PBRA_008316</name>
    <name evidence="10" type="ORF">PLBR_LOCUS2500</name>
</gene>
<evidence type="ECO:0000313" key="10">
    <source>
        <dbReference type="EMBL" id="SPQ95285.1"/>
    </source>
</evidence>
<dbReference type="Proteomes" id="UP000039324">
    <property type="component" value="Unassembled WGS sequence"/>
</dbReference>
<feature type="domain" description="AAA+ ATPase" evidence="8">
    <location>
        <begin position="382"/>
        <end position="535"/>
    </location>
</feature>
<comment type="subunit">
    <text evidence="6">ORC is composed of six subunits.</text>
</comment>
<proteinExistence type="inferred from homology"/>
<dbReference type="InterPro" id="IPR027417">
    <property type="entry name" value="P-loop_NTPase"/>
</dbReference>
<feature type="region of interest" description="Disordered" evidence="7">
    <location>
        <begin position="149"/>
        <end position="177"/>
    </location>
</feature>
<comment type="subcellular location">
    <subcellularLocation>
        <location evidence="1 6">Nucleus</location>
    </subcellularLocation>
</comment>
<keyword evidence="3 6" id="KW-0235">DNA replication</keyword>
<dbReference type="Pfam" id="PF00004">
    <property type="entry name" value="AAA"/>
    <property type="match status" value="1"/>
</dbReference>
<feature type="region of interest" description="Disordered" evidence="7">
    <location>
        <begin position="1"/>
        <end position="56"/>
    </location>
</feature>
<dbReference type="PANTHER" id="PTHR10763">
    <property type="entry name" value="CELL DIVISION CONTROL PROTEIN 6-RELATED"/>
    <property type="match status" value="1"/>
</dbReference>
<dbReference type="InterPro" id="IPR054425">
    <property type="entry name" value="Cdc6_ORC1-like_ATPase_lid"/>
</dbReference>
<dbReference type="AlphaFoldDB" id="A0A0G4J0X0"/>
<dbReference type="InterPro" id="IPR050311">
    <property type="entry name" value="ORC1/CDC6"/>
</dbReference>
<evidence type="ECO:0000256" key="1">
    <source>
        <dbReference type="ARBA" id="ARBA00004123"/>
    </source>
</evidence>
<dbReference type="PANTHER" id="PTHR10763:SF23">
    <property type="entry name" value="ORIGIN RECOGNITION COMPLEX SUBUNIT 1"/>
    <property type="match status" value="1"/>
</dbReference>
<evidence type="ECO:0000256" key="6">
    <source>
        <dbReference type="RuleBase" id="RU365058"/>
    </source>
</evidence>
<dbReference type="Gene3D" id="2.30.30.490">
    <property type="match status" value="1"/>
</dbReference>
<dbReference type="GO" id="GO:0006270">
    <property type="term" value="P:DNA replication initiation"/>
    <property type="evidence" value="ECO:0007669"/>
    <property type="project" value="TreeGrafter"/>
</dbReference>
<evidence type="ECO:0000256" key="2">
    <source>
        <dbReference type="ARBA" id="ARBA00008398"/>
    </source>
</evidence>
<keyword evidence="6" id="KW-0067">ATP-binding</keyword>
<dbReference type="Proteomes" id="UP000290189">
    <property type="component" value="Unassembled WGS sequence"/>
</dbReference>
<dbReference type="GO" id="GO:0016887">
    <property type="term" value="F:ATP hydrolysis activity"/>
    <property type="evidence" value="ECO:0007669"/>
    <property type="project" value="InterPro"/>
</dbReference>
<evidence type="ECO:0000256" key="5">
    <source>
        <dbReference type="ARBA" id="ARBA00023242"/>
    </source>
</evidence>
<name>A0A0G4J0X0_PLABS</name>
<dbReference type="InterPro" id="IPR043151">
    <property type="entry name" value="BAH_sf"/>
</dbReference>
<reference evidence="9 11" key="1">
    <citation type="submission" date="2015-02" db="EMBL/GenBank/DDBJ databases">
        <authorList>
            <person name="Chooi Y.-H."/>
        </authorList>
    </citation>
    <scope>NUCLEOTIDE SEQUENCE [LARGE SCALE GENOMIC DNA]</scope>
    <source>
        <strain evidence="9">E3</strain>
    </source>
</reference>
<dbReference type="OrthoDB" id="1926878at2759"/>
<geneLocation type="mitochondrion" evidence="10"/>
<dbReference type="Gene3D" id="3.40.50.300">
    <property type="entry name" value="P-loop containing nucleotide triphosphate hydrolases"/>
    <property type="match status" value="1"/>
</dbReference>